<reference evidence="1" key="2">
    <citation type="submission" date="2019-10" db="EMBL/GenBank/DDBJ databases">
        <authorList>
            <consortium name="NCBI Pathogen Detection Project"/>
        </authorList>
    </citation>
    <scope>NUCLEOTIDE SEQUENCE</scope>
    <source>
        <strain evidence="1">Salmonella enterica</strain>
    </source>
</reference>
<organism evidence="1">
    <name type="scientific">Salmonella enterica subsp. enterica serovar Mbandaka</name>
    <dbReference type="NCBI Taxonomy" id="192954"/>
    <lineage>
        <taxon>Bacteria</taxon>
        <taxon>Pseudomonadati</taxon>
        <taxon>Pseudomonadota</taxon>
        <taxon>Gammaproteobacteria</taxon>
        <taxon>Enterobacterales</taxon>
        <taxon>Enterobacteriaceae</taxon>
        <taxon>Salmonella</taxon>
    </lineage>
</organism>
<reference evidence="1" key="1">
    <citation type="journal article" date="2018" name="Genome Biol.">
        <title>SKESA: strategic k-mer extension for scrupulous assemblies.</title>
        <authorList>
            <person name="Souvorov A."/>
            <person name="Agarwala R."/>
            <person name="Lipman D.J."/>
        </authorList>
    </citation>
    <scope>NUCLEOTIDE SEQUENCE</scope>
    <source>
        <strain evidence="1">Salmonella enterica</strain>
    </source>
</reference>
<feature type="non-terminal residue" evidence="1">
    <location>
        <position position="63"/>
    </location>
</feature>
<evidence type="ECO:0000313" key="1">
    <source>
        <dbReference type="EMBL" id="HAE1290881.1"/>
    </source>
</evidence>
<accession>A0A726INQ6</accession>
<comment type="caution">
    <text evidence="1">The sequence shown here is derived from an EMBL/GenBank/DDBJ whole genome shotgun (WGS) entry which is preliminary data.</text>
</comment>
<gene>
    <name evidence="1" type="ORF">G2930_08240</name>
</gene>
<name>A0A726INQ6_SALET</name>
<sequence length="63" mass="7516">MITGNKTQEYAQPLKICHTGAFHVRNINIIIIRRVPFFEGRKMRYYLFLLLIICQNTFAEEIK</sequence>
<protein>
    <submittedName>
        <fullName evidence="1">Uncharacterized protein</fullName>
    </submittedName>
</protein>
<dbReference type="EMBL" id="DAAQXP010000022">
    <property type="protein sequence ID" value="HAE1290881.1"/>
    <property type="molecule type" value="Genomic_DNA"/>
</dbReference>
<proteinExistence type="predicted"/>
<dbReference type="AlphaFoldDB" id="A0A726INQ6"/>